<dbReference type="PROSITE" id="PS51257">
    <property type="entry name" value="PROKAR_LIPOPROTEIN"/>
    <property type="match status" value="1"/>
</dbReference>
<protein>
    <recommendedName>
        <fullName evidence="3">Lipoprotein</fullName>
    </recommendedName>
</protein>
<evidence type="ECO:0000313" key="1">
    <source>
        <dbReference type="EMBL" id="UPQ78088.1"/>
    </source>
</evidence>
<proteinExistence type="predicted"/>
<reference evidence="1" key="1">
    <citation type="submission" date="2022-04" db="EMBL/GenBank/DDBJ databases">
        <title>Consumption of N2O by Flavobacterium azooxidireducens sp. nov. isolated from Decomposing Leaf Litter of Phragmites australis (Cav.).</title>
        <authorList>
            <person name="Behrendt U."/>
            <person name="Spanner T."/>
            <person name="Augustin J."/>
            <person name="Horn M.A."/>
            <person name="Kolb S."/>
            <person name="Ulrich A."/>
        </authorList>
    </citation>
    <scope>NUCLEOTIDE SEQUENCE</scope>
    <source>
        <strain evidence="1">IGB 4-14</strain>
    </source>
</reference>
<dbReference type="EMBL" id="CP096205">
    <property type="protein sequence ID" value="UPQ78088.1"/>
    <property type="molecule type" value="Genomic_DNA"/>
</dbReference>
<accession>A0ABY4KE68</accession>
<evidence type="ECO:0000313" key="2">
    <source>
        <dbReference type="Proteomes" id="UP000830583"/>
    </source>
</evidence>
<organism evidence="1 2">
    <name type="scientific">Flavobacterium azooxidireducens</name>
    <dbReference type="NCBI Taxonomy" id="1871076"/>
    <lineage>
        <taxon>Bacteria</taxon>
        <taxon>Pseudomonadati</taxon>
        <taxon>Bacteroidota</taxon>
        <taxon>Flavobacteriia</taxon>
        <taxon>Flavobacteriales</taxon>
        <taxon>Flavobacteriaceae</taxon>
        <taxon>Flavobacterium</taxon>
    </lineage>
</organism>
<evidence type="ECO:0008006" key="3">
    <source>
        <dbReference type="Google" id="ProtNLM"/>
    </source>
</evidence>
<name>A0ABY4KE68_9FLAO</name>
<dbReference type="Proteomes" id="UP000830583">
    <property type="component" value="Chromosome"/>
</dbReference>
<sequence>MRILLITLLSLFISCGQSKTEKANEEVAKSLGIEKEELDSKSYYSFTIQDGELSGKTFVTSSYAQTMNGFRYGGDSKIEKLEITFVDPEQGNSTFKISFKNEIAQPFSSAEGSEFTVSFLNDGKKHTLISKSGTIKVNEFIDNKASFDDSRGSFADERRIELDFEGVFVDQTSNEEVNVNGILQFVSNF</sequence>
<gene>
    <name evidence="1" type="ORF">M0M57_10685</name>
</gene>
<keyword evidence="2" id="KW-1185">Reference proteome</keyword>
<dbReference type="RefSeq" id="WP_248433016.1">
    <property type="nucleotide sequence ID" value="NZ_CP096205.1"/>
</dbReference>